<protein>
    <recommendedName>
        <fullName evidence="3">DUF674 family protein</fullName>
    </recommendedName>
</protein>
<dbReference type="PANTHER" id="PTHR33103">
    <property type="entry name" value="OS01G0153900 PROTEIN"/>
    <property type="match status" value="1"/>
</dbReference>
<evidence type="ECO:0000313" key="2">
    <source>
        <dbReference type="Proteomes" id="UP000541444"/>
    </source>
</evidence>
<organism evidence="1 2">
    <name type="scientific">Kingdonia uniflora</name>
    <dbReference type="NCBI Taxonomy" id="39325"/>
    <lineage>
        <taxon>Eukaryota</taxon>
        <taxon>Viridiplantae</taxon>
        <taxon>Streptophyta</taxon>
        <taxon>Embryophyta</taxon>
        <taxon>Tracheophyta</taxon>
        <taxon>Spermatophyta</taxon>
        <taxon>Magnoliopsida</taxon>
        <taxon>Ranunculales</taxon>
        <taxon>Circaeasteraceae</taxon>
        <taxon>Kingdonia</taxon>
    </lineage>
</organism>
<evidence type="ECO:0000313" key="1">
    <source>
        <dbReference type="EMBL" id="KAF6161026.1"/>
    </source>
</evidence>
<dbReference type="Proteomes" id="UP000541444">
    <property type="component" value="Unassembled WGS sequence"/>
</dbReference>
<dbReference type="EMBL" id="JACGCM010001144">
    <property type="protein sequence ID" value="KAF6161026.1"/>
    <property type="molecule type" value="Genomic_DNA"/>
</dbReference>
<sequence>MATEEGNIITLKVLVDKQRNRVVFVEAGKDFVNILLSFLTMPLGTIVRLARKQKQPCVMGCMENLYQSLDNFDSALLVKKSVKEMLLRPKNPAGALCSKLKINIDDREPMKYYVCQKFLRGMRNSNFKHTNALFSTFLNVTCKCGGSTDTEILLDDENVNEGVFIKGLTFMVSDDLQIKPIGTGPIFTYLTDLGIRGTDSHALEERTITIGVDESLLFSTLLTVLLITVQIFGLLRVSSTPLTEVLLSNGTLKLKSKDITQTPRSEDITQSSKSEDTENLDTEMSVKITVVKFNNKVVYAETGEDFVDFLFSLLMLPLGSVVKLLDQTPRLQCFSNLYKSVECPLLSRHVKPTKALLLSPMVDPHFDCKNQRLRLEMFQPKYYLKSWKSCEFLEDYYLVNGILTVNASLTTRTSEILKPIDADKPSPPCEFVKGPATFIITDDLIVIPFSFISCISLLEKENISMDNVDAQVVSIGRKEVSSFLSLLDRPTNLYKSVECPTFDGCMCSLSLRELLLSPKVASHHGCNKKPLEIEVIEAYFSRNDYTTRVTP</sequence>
<dbReference type="AlphaFoldDB" id="A0A7J7N1L1"/>
<accession>A0A7J7N1L1</accession>
<dbReference type="Pfam" id="PF05056">
    <property type="entry name" value="DUF674"/>
    <property type="match status" value="1"/>
</dbReference>
<gene>
    <name evidence="1" type="ORF">GIB67_007667</name>
</gene>
<comment type="caution">
    <text evidence="1">The sequence shown here is derived from an EMBL/GenBank/DDBJ whole genome shotgun (WGS) entry which is preliminary data.</text>
</comment>
<dbReference type="PANTHER" id="PTHR33103:SF27">
    <property type="entry name" value="OS04G0594700 PROTEIN"/>
    <property type="match status" value="1"/>
</dbReference>
<evidence type="ECO:0008006" key="3">
    <source>
        <dbReference type="Google" id="ProtNLM"/>
    </source>
</evidence>
<keyword evidence="2" id="KW-1185">Reference proteome</keyword>
<reference evidence="1 2" key="1">
    <citation type="journal article" date="2020" name="IScience">
        <title>Genome Sequencing of the Endangered Kingdonia uniflora (Circaeasteraceae, Ranunculales) Reveals Potential Mechanisms of Evolutionary Specialization.</title>
        <authorList>
            <person name="Sun Y."/>
            <person name="Deng T."/>
            <person name="Zhang A."/>
            <person name="Moore M.J."/>
            <person name="Landis J.B."/>
            <person name="Lin N."/>
            <person name="Zhang H."/>
            <person name="Zhang X."/>
            <person name="Huang J."/>
            <person name="Zhang X."/>
            <person name="Sun H."/>
            <person name="Wang H."/>
        </authorList>
    </citation>
    <scope>NUCLEOTIDE SEQUENCE [LARGE SCALE GENOMIC DNA]</scope>
    <source>
        <strain evidence="1">TB1705</strain>
        <tissue evidence="1">Leaf</tissue>
    </source>
</reference>
<name>A0A7J7N1L1_9MAGN</name>
<dbReference type="InterPro" id="IPR007750">
    <property type="entry name" value="DUF674"/>
</dbReference>
<proteinExistence type="predicted"/>